<dbReference type="Proteomes" id="UP000183413">
    <property type="component" value="Unassembled WGS sequence"/>
</dbReference>
<evidence type="ECO:0000313" key="4">
    <source>
        <dbReference type="Proteomes" id="UP000183413"/>
    </source>
</evidence>
<organism evidence="3 4">
    <name type="scientific">Actinomadura madurae</name>
    <dbReference type="NCBI Taxonomy" id="1993"/>
    <lineage>
        <taxon>Bacteria</taxon>
        <taxon>Bacillati</taxon>
        <taxon>Actinomycetota</taxon>
        <taxon>Actinomycetes</taxon>
        <taxon>Streptosporangiales</taxon>
        <taxon>Thermomonosporaceae</taxon>
        <taxon>Actinomadura</taxon>
    </lineage>
</organism>
<evidence type="ECO:0000313" key="3">
    <source>
        <dbReference type="EMBL" id="SFP04157.1"/>
    </source>
</evidence>
<dbReference type="PANTHER" id="PTHR43244">
    <property type="match status" value="1"/>
</dbReference>
<dbReference type="GO" id="GO:0004497">
    <property type="term" value="F:monooxygenase activity"/>
    <property type="evidence" value="ECO:0007669"/>
    <property type="project" value="UniProtKB-KW"/>
</dbReference>
<reference evidence="3 4" key="1">
    <citation type="submission" date="2016-10" db="EMBL/GenBank/DDBJ databases">
        <authorList>
            <person name="de Groot N.N."/>
        </authorList>
    </citation>
    <scope>NUCLEOTIDE SEQUENCE [LARGE SCALE GENOMIC DNA]</scope>
    <source>
        <strain evidence="3 4">DSM 43067</strain>
    </source>
</reference>
<dbReference type="InterPro" id="IPR050564">
    <property type="entry name" value="F420-G6PD/mer"/>
</dbReference>
<gene>
    <name evidence="3" type="ORF">SAMN04489713_111148</name>
</gene>
<dbReference type="eggNOG" id="COG2141">
    <property type="taxonomic scope" value="Bacteria"/>
</dbReference>
<dbReference type="GO" id="GO:0016705">
    <property type="term" value="F:oxidoreductase activity, acting on paired donors, with incorporation or reduction of molecular oxygen"/>
    <property type="evidence" value="ECO:0007669"/>
    <property type="project" value="InterPro"/>
</dbReference>
<dbReference type="Pfam" id="PF00296">
    <property type="entry name" value="Bac_luciferase"/>
    <property type="match status" value="1"/>
</dbReference>
<sequence length="360" mass="37921">MNDTRTPAAPAMTIGGIDIAIGGRERPRDDIVAIARAADDAGAGAVWVTEGIGRDAFSVLTELALRTRRIGLGTGIVNVFSRTPTALAQAASGLMEVMGGRPLNLGLGTSGRALVEQYHGVPFDRPVSRLREAVRALDGGFTTGALPERGEIFSHTGLSLGITTDRARLRLYVAGLTPKTIEVTAAHADGWLPIWPSRTGRGGQLADLGKAAVTAGRPMPAVAGYIYGVVGAERELSRHLRATLAWYVAANGTAYRRLFERYGFADEVARIRELWAAGKRDLARAAVSDEMLADTTLRGTPAAVLRQAAEFRRAGIDRPVLRLPGQVPTADCVGMIHALAGESGGSGSRGGSPRRAGENL</sequence>
<dbReference type="InterPro" id="IPR036661">
    <property type="entry name" value="Luciferase-like_sf"/>
</dbReference>
<name>A0A1I5M4B3_9ACTN</name>
<feature type="domain" description="Luciferase-like" evidence="2">
    <location>
        <begin position="26"/>
        <end position="318"/>
    </location>
</feature>
<accession>A0A1I5M4B3</accession>
<dbReference type="Gene3D" id="3.20.20.30">
    <property type="entry name" value="Luciferase-like domain"/>
    <property type="match status" value="1"/>
</dbReference>
<dbReference type="PANTHER" id="PTHR43244:SF1">
    <property type="entry name" value="5,10-METHYLENETETRAHYDROMETHANOPTERIN REDUCTASE"/>
    <property type="match status" value="1"/>
</dbReference>
<proteinExistence type="predicted"/>
<dbReference type="STRING" id="1993.SAMN04489713_111148"/>
<keyword evidence="4" id="KW-1185">Reference proteome</keyword>
<dbReference type="InterPro" id="IPR011251">
    <property type="entry name" value="Luciferase-like_dom"/>
</dbReference>
<dbReference type="CDD" id="cd01097">
    <property type="entry name" value="Tetrahydromethanopterin_reductase"/>
    <property type="match status" value="1"/>
</dbReference>
<dbReference type="SUPFAM" id="SSF51679">
    <property type="entry name" value="Bacterial luciferase-like"/>
    <property type="match status" value="1"/>
</dbReference>
<dbReference type="InParanoid" id="A0A1I5M4B3"/>
<evidence type="ECO:0000259" key="2">
    <source>
        <dbReference type="Pfam" id="PF00296"/>
    </source>
</evidence>
<dbReference type="EMBL" id="FOVH01000011">
    <property type="protein sequence ID" value="SFP04157.1"/>
    <property type="molecule type" value="Genomic_DNA"/>
</dbReference>
<evidence type="ECO:0000256" key="1">
    <source>
        <dbReference type="ARBA" id="ARBA00023002"/>
    </source>
</evidence>
<dbReference type="AlphaFoldDB" id="A0A1I5M4B3"/>
<keyword evidence="3" id="KW-0503">Monooxygenase</keyword>
<protein>
    <submittedName>
        <fullName evidence="3">Flavin-dependent oxidoreductase, luciferase family (Includes alkanesulfonate monooxygenase SsuD and methylene tetrahydromethanopterin reductase)</fullName>
    </submittedName>
</protein>
<dbReference type="RefSeq" id="WP_075022824.1">
    <property type="nucleotide sequence ID" value="NZ_FOVH01000011.1"/>
</dbReference>
<keyword evidence="1" id="KW-0560">Oxidoreductase</keyword>